<dbReference type="InterPro" id="IPR000649">
    <property type="entry name" value="IF-2B-related"/>
</dbReference>
<keyword evidence="5" id="KW-0648">Protein biosynthesis</keyword>
<dbReference type="EMBL" id="CAJPIN010000440">
    <property type="protein sequence ID" value="CAG2053508.1"/>
    <property type="molecule type" value="Genomic_DNA"/>
</dbReference>
<reference evidence="11" key="1">
    <citation type="submission" date="2021-03" db="EMBL/GenBank/DDBJ databases">
        <authorList>
            <person name="Tran Van P."/>
        </authorList>
    </citation>
    <scope>NUCLEOTIDE SEQUENCE</scope>
</reference>
<dbReference type="InterPro" id="IPR042529">
    <property type="entry name" value="IF_2B-like_C"/>
</dbReference>
<sequence>MDKQEIEIFFSEILEKEQDVSAGMAAIITLLKVLEKDKSETVQELDSNFQVAVDTMKNTDYPVTAVASGCELFLRFITLAKLDTKTFEACKSIMLHRGQLFLKKLMEARGKVAKLAADFIVDGCRVLTHSRSRVVLLAMKEAAKANKRFEVYVTRSSPDSSGEVMQRQLEDCNISCTVILDSAVAYVMEQVDLVMVGAEGVVESGGIINKVEYINKVTTLTNQILVGSFTMAVCAREMKKPFYVLTESFKFVRLYPLNQQDLPNEFKYTTSKRAKDLSKQHPLVDYTPPAYITLLFTDIGILTPSAVSDELIKLYL</sequence>
<dbReference type="Pfam" id="PF01008">
    <property type="entry name" value="IF-2B"/>
    <property type="match status" value="1"/>
</dbReference>
<evidence type="ECO:0000256" key="6">
    <source>
        <dbReference type="ARBA" id="ARBA00043898"/>
    </source>
</evidence>
<comment type="function">
    <text evidence="6">Acts as a component of the translation initiation factor 2B (eIF2B) complex, which catalyzes the exchange of GDP for GTP on eukaryotic initiation factor 2 (eIF2) gamma subunit. Its guanine nucleotide exchange factor activity is repressed when bound to eIF2 complex phosphorylated on the alpha subunit, thereby limiting the amount of methionyl-initiator methionine tRNA available to the ribosome and consequently global translation is repressed.</text>
</comment>
<evidence type="ECO:0000256" key="1">
    <source>
        <dbReference type="ARBA" id="ARBA00004514"/>
    </source>
</evidence>
<evidence type="ECO:0000256" key="4">
    <source>
        <dbReference type="ARBA" id="ARBA00022540"/>
    </source>
</evidence>
<comment type="similarity">
    <text evidence="2 10">Belongs to the eIF-2B alpha/beta/delta subunits family.</text>
</comment>
<evidence type="ECO:0000256" key="9">
    <source>
        <dbReference type="ARBA" id="ARBA00046432"/>
    </source>
</evidence>
<dbReference type="InterPro" id="IPR042528">
    <property type="entry name" value="elF-2B_alpha_N"/>
</dbReference>
<organism evidence="11 12">
    <name type="scientific">Timema podura</name>
    <name type="common">Walking stick</name>
    <dbReference type="NCBI Taxonomy" id="61482"/>
    <lineage>
        <taxon>Eukaryota</taxon>
        <taxon>Metazoa</taxon>
        <taxon>Ecdysozoa</taxon>
        <taxon>Arthropoda</taxon>
        <taxon>Hexapoda</taxon>
        <taxon>Insecta</taxon>
        <taxon>Pterygota</taxon>
        <taxon>Neoptera</taxon>
        <taxon>Polyneoptera</taxon>
        <taxon>Phasmatodea</taxon>
        <taxon>Timematodea</taxon>
        <taxon>Timematoidea</taxon>
        <taxon>Timematidae</taxon>
        <taxon>Timema</taxon>
    </lineage>
</organism>
<evidence type="ECO:0000256" key="2">
    <source>
        <dbReference type="ARBA" id="ARBA00007251"/>
    </source>
</evidence>
<comment type="subunit">
    <text evidence="9">Component of the translation initiation factor 2B (eIF2B) complex which is a heterodecamer of two sets of five different subunits: alpha, beta, gamma, delta and epsilon. Subunits alpha, beta and delta comprise a regulatory subcomplex and subunits epsilon and gamma comprise a catalytic subcomplex. Within the complex, the hexameric regulatory complex resides at the center, with the two heterodimeric catalytic subcomplexes bound on opposite sides.</text>
</comment>
<dbReference type="InterPro" id="IPR037171">
    <property type="entry name" value="NagB/RpiA_transferase-like"/>
</dbReference>
<evidence type="ECO:0000256" key="7">
    <source>
        <dbReference type="ARBA" id="ARBA00044208"/>
    </source>
</evidence>
<keyword evidence="4" id="KW-0396">Initiation factor</keyword>
<comment type="caution">
    <text evidence="11">The sequence shown here is derived from an EMBL/GenBank/DDBJ whole genome shotgun (WGS) entry which is preliminary data.</text>
</comment>
<accession>A0ABN7NG82</accession>
<dbReference type="PANTHER" id="PTHR45860:SF1">
    <property type="entry name" value="TRANSLATION INITIATION FACTOR EIF-2B SUBUNIT ALPHA"/>
    <property type="match status" value="1"/>
</dbReference>
<dbReference type="Gene3D" id="1.20.120.1070">
    <property type="entry name" value="Translation initiation factor eIF-2B, N-terminal domain"/>
    <property type="match status" value="1"/>
</dbReference>
<keyword evidence="12" id="KW-1185">Reference proteome</keyword>
<dbReference type="Proteomes" id="UP001153148">
    <property type="component" value="Unassembled WGS sequence"/>
</dbReference>
<dbReference type="Gene3D" id="3.40.50.10470">
    <property type="entry name" value="Translation initiation factor eif-2b, domain 2"/>
    <property type="match status" value="1"/>
</dbReference>
<name>A0ABN7NG82_TIMPD</name>
<evidence type="ECO:0000256" key="8">
    <source>
        <dbReference type="ARBA" id="ARBA00044236"/>
    </source>
</evidence>
<evidence type="ECO:0000313" key="12">
    <source>
        <dbReference type="Proteomes" id="UP001153148"/>
    </source>
</evidence>
<keyword evidence="3" id="KW-0963">Cytoplasm</keyword>
<protein>
    <recommendedName>
        <fullName evidence="7">Translation initiation factor eIF2B subunit alpha</fullName>
    </recommendedName>
    <alternativeName>
        <fullName evidence="8">eIF2B GDP-GTP exchange factor subunit alpha</fullName>
    </alternativeName>
</protein>
<proteinExistence type="inferred from homology"/>
<evidence type="ECO:0000256" key="10">
    <source>
        <dbReference type="RuleBase" id="RU003814"/>
    </source>
</evidence>
<gene>
    <name evidence="11" type="ORF">TPAB3V08_LOCUS560</name>
</gene>
<evidence type="ECO:0000256" key="3">
    <source>
        <dbReference type="ARBA" id="ARBA00022490"/>
    </source>
</evidence>
<comment type="subcellular location">
    <subcellularLocation>
        <location evidence="1">Cytoplasm</location>
        <location evidence="1">Cytosol</location>
    </subcellularLocation>
</comment>
<dbReference type="PANTHER" id="PTHR45860">
    <property type="entry name" value="TRANSLATION INITIATION FACTOR EIF-2B SUBUNIT ALPHA"/>
    <property type="match status" value="1"/>
</dbReference>
<dbReference type="InterPro" id="IPR051501">
    <property type="entry name" value="eIF2B_alpha/beta/delta"/>
</dbReference>
<dbReference type="SUPFAM" id="SSF100950">
    <property type="entry name" value="NagB/RpiA/CoA transferase-like"/>
    <property type="match status" value="1"/>
</dbReference>
<evidence type="ECO:0000256" key="5">
    <source>
        <dbReference type="ARBA" id="ARBA00022917"/>
    </source>
</evidence>
<evidence type="ECO:0000313" key="11">
    <source>
        <dbReference type="EMBL" id="CAG2053508.1"/>
    </source>
</evidence>